<dbReference type="Pfam" id="PF00512">
    <property type="entry name" value="HisKA"/>
    <property type="match status" value="1"/>
</dbReference>
<dbReference type="SMART" id="SM00387">
    <property type="entry name" value="HATPase_c"/>
    <property type="match status" value="1"/>
</dbReference>
<protein>
    <recommendedName>
        <fullName evidence="3">histidine kinase</fullName>
        <ecNumber evidence="3">2.7.13.3</ecNumber>
    </recommendedName>
</protein>
<dbReference type="SUPFAM" id="SSF55874">
    <property type="entry name" value="ATPase domain of HSP90 chaperone/DNA topoisomerase II/histidine kinase"/>
    <property type="match status" value="1"/>
</dbReference>
<keyword evidence="10" id="KW-0067">ATP-binding</keyword>
<dbReference type="InterPro" id="IPR036097">
    <property type="entry name" value="HisK_dim/P_sf"/>
</dbReference>
<evidence type="ECO:0000256" key="14">
    <source>
        <dbReference type="SAM" id="Phobius"/>
    </source>
</evidence>
<evidence type="ECO:0000259" key="16">
    <source>
        <dbReference type="PROSITE" id="PS50885"/>
    </source>
</evidence>
<dbReference type="FunFam" id="3.30.565.10:FF:000006">
    <property type="entry name" value="Sensor histidine kinase WalK"/>
    <property type="match status" value="1"/>
</dbReference>
<evidence type="ECO:0000256" key="3">
    <source>
        <dbReference type="ARBA" id="ARBA00012438"/>
    </source>
</evidence>
<evidence type="ECO:0000256" key="11">
    <source>
        <dbReference type="ARBA" id="ARBA00022989"/>
    </source>
</evidence>
<feature type="transmembrane region" description="Helical" evidence="14">
    <location>
        <begin position="159"/>
        <end position="179"/>
    </location>
</feature>
<dbReference type="Gene3D" id="3.30.565.10">
    <property type="entry name" value="Histidine kinase-like ATPase, C-terminal domain"/>
    <property type="match status" value="1"/>
</dbReference>
<dbReference type="Gene3D" id="1.10.287.130">
    <property type="match status" value="1"/>
</dbReference>
<proteinExistence type="predicted"/>
<evidence type="ECO:0000256" key="8">
    <source>
        <dbReference type="ARBA" id="ARBA00022741"/>
    </source>
</evidence>
<dbReference type="SMART" id="SM00388">
    <property type="entry name" value="HisKA"/>
    <property type="match status" value="1"/>
</dbReference>
<evidence type="ECO:0000256" key="10">
    <source>
        <dbReference type="ARBA" id="ARBA00022840"/>
    </source>
</evidence>
<comment type="caution">
    <text evidence="17">The sequence shown here is derived from an EMBL/GenBank/DDBJ whole genome shotgun (WGS) entry which is preliminary data.</text>
</comment>
<dbReference type="Gene3D" id="6.10.340.10">
    <property type="match status" value="1"/>
</dbReference>
<dbReference type="PRINTS" id="PR00344">
    <property type="entry name" value="BCTRLSENSOR"/>
</dbReference>
<dbReference type="InterPro" id="IPR003660">
    <property type="entry name" value="HAMP_dom"/>
</dbReference>
<dbReference type="PANTHER" id="PTHR45528">
    <property type="entry name" value="SENSOR HISTIDINE KINASE CPXA"/>
    <property type="match status" value="1"/>
</dbReference>
<dbReference type="RefSeq" id="WP_094942712.1">
    <property type="nucleotide sequence ID" value="NZ_NOKQ01000204.1"/>
</dbReference>
<dbReference type="AlphaFoldDB" id="A0A264W3C2"/>
<keyword evidence="6" id="KW-0808">Transferase</keyword>
<dbReference type="OrthoDB" id="9813151at2"/>
<dbReference type="PROSITE" id="PS50885">
    <property type="entry name" value="HAMP"/>
    <property type="match status" value="1"/>
</dbReference>
<evidence type="ECO:0000256" key="7">
    <source>
        <dbReference type="ARBA" id="ARBA00022692"/>
    </source>
</evidence>
<dbReference type="SMART" id="SM00304">
    <property type="entry name" value="HAMP"/>
    <property type="match status" value="1"/>
</dbReference>
<evidence type="ECO:0000256" key="1">
    <source>
        <dbReference type="ARBA" id="ARBA00000085"/>
    </source>
</evidence>
<evidence type="ECO:0000313" key="18">
    <source>
        <dbReference type="Proteomes" id="UP000217065"/>
    </source>
</evidence>
<evidence type="ECO:0000256" key="5">
    <source>
        <dbReference type="ARBA" id="ARBA00022553"/>
    </source>
</evidence>
<dbReference type="FunFam" id="1.10.287.130:FF:000001">
    <property type="entry name" value="Two-component sensor histidine kinase"/>
    <property type="match status" value="1"/>
</dbReference>
<keyword evidence="11 14" id="KW-1133">Transmembrane helix</keyword>
<keyword evidence="4" id="KW-1003">Cell membrane</keyword>
<evidence type="ECO:0000256" key="9">
    <source>
        <dbReference type="ARBA" id="ARBA00022777"/>
    </source>
</evidence>
<dbReference type="InterPro" id="IPR050398">
    <property type="entry name" value="HssS/ArlS-like"/>
</dbReference>
<keyword evidence="7 14" id="KW-0812">Transmembrane</keyword>
<dbReference type="CDD" id="cd00082">
    <property type="entry name" value="HisKA"/>
    <property type="match status" value="1"/>
</dbReference>
<keyword evidence="18" id="KW-1185">Reference proteome</keyword>
<evidence type="ECO:0000259" key="15">
    <source>
        <dbReference type="PROSITE" id="PS50109"/>
    </source>
</evidence>
<dbReference type="Pfam" id="PF00672">
    <property type="entry name" value="HAMP"/>
    <property type="match status" value="1"/>
</dbReference>
<dbReference type="PROSITE" id="PS50109">
    <property type="entry name" value="HIS_KIN"/>
    <property type="match status" value="1"/>
</dbReference>
<evidence type="ECO:0000256" key="12">
    <source>
        <dbReference type="ARBA" id="ARBA00023012"/>
    </source>
</evidence>
<name>A0A264W3C2_9BACL</name>
<sequence>MSKLSIKLAVAFLVTILLLEGLLMMYLHPSIGHARLEEEYTRQLATGANHRQVLEDNFSQETVHHILLMESRSDRGVAIFDSRQNVIGHTEQTAVDWQALTERWDLDTYTADTVVQKEWKDEPYLISVHPFETSEGERGAILLLQSTTAIQNLMATLNFHFLLAGLGSLLVLGIVYLLVTRFLTHPLNRMKVATEKLSEGDFDVVLPTEGKDELGELAASIQKLARDLQHLQKTRTEFLSSISHELRTPLTYLAGYSQVAMRSELTLEEKQEYLQIIQEETTRLTTLVEDLFALAKLDDPSFQVTKEAIELQPFIQGLWQRLSPSFEQQGSRLTFTCEPHLIVQADPLRLEQILVNLLDNARRYAGEGVETHISAIAEGSKVRIEVKDQGPGMDSSQLEAIFDRLYRIEKSRSRSHGGSGLGLAIVKELVEAHNGTIEVKSEVGKGTTFIIRL</sequence>
<dbReference type="EC" id="2.7.13.3" evidence="3"/>
<dbReference type="InterPro" id="IPR004358">
    <property type="entry name" value="Sig_transdc_His_kin-like_C"/>
</dbReference>
<keyword evidence="5" id="KW-0597">Phosphoprotein</keyword>
<feature type="domain" description="HAMP" evidence="16">
    <location>
        <begin position="181"/>
        <end position="233"/>
    </location>
</feature>
<gene>
    <name evidence="17" type="ORF">CF394_07565</name>
</gene>
<feature type="domain" description="Histidine kinase" evidence="15">
    <location>
        <begin position="241"/>
        <end position="453"/>
    </location>
</feature>
<accession>A0A264W3C2</accession>
<evidence type="ECO:0000256" key="2">
    <source>
        <dbReference type="ARBA" id="ARBA00004651"/>
    </source>
</evidence>
<dbReference type="SUPFAM" id="SSF158472">
    <property type="entry name" value="HAMP domain-like"/>
    <property type="match status" value="1"/>
</dbReference>
<dbReference type="InterPro" id="IPR036890">
    <property type="entry name" value="HATPase_C_sf"/>
</dbReference>
<dbReference type="CDD" id="cd00075">
    <property type="entry name" value="HATPase"/>
    <property type="match status" value="1"/>
</dbReference>
<keyword evidence="9 17" id="KW-0418">Kinase</keyword>
<dbReference type="EMBL" id="NOKQ01000204">
    <property type="protein sequence ID" value="OZS78083.1"/>
    <property type="molecule type" value="Genomic_DNA"/>
</dbReference>
<evidence type="ECO:0000256" key="6">
    <source>
        <dbReference type="ARBA" id="ARBA00022679"/>
    </source>
</evidence>
<dbReference type="GO" id="GO:0000155">
    <property type="term" value="F:phosphorelay sensor kinase activity"/>
    <property type="evidence" value="ECO:0007669"/>
    <property type="project" value="InterPro"/>
</dbReference>
<evidence type="ECO:0000256" key="13">
    <source>
        <dbReference type="ARBA" id="ARBA00023136"/>
    </source>
</evidence>
<dbReference type="InterPro" id="IPR005467">
    <property type="entry name" value="His_kinase_dom"/>
</dbReference>
<dbReference type="SUPFAM" id="SSF47384">
    <property type="entry name" value="Homodimeric domain of signal transducing histidine kinase"/>
    <property type="match status" value="1"/>
</dbReference>
<dbReference type="Pfam" id="PF02518">
    <property type="entry name" value="HATPase_c"/>
    <property type="match status" value="1"/>
</dbReference>
<keyword evidence="13 14" id="KW-0472">Membrane</keyword>
<dbReference type="GO" id="GO:0005886">
    <property type="term" value="C:plasma membrane"/>
    <property type="evidence" value="ECO:0007669"/>
    <property type="project" value="UniProtKB-SubCell"/>
</dbReference>
<dbReference type="CDD" id="cd06225">
    <property type="entry name" value="HAMP"/>
    <property type="match status" value="1"/>
</dbReference>
<comment type="subcellular location">
    <subcellularLocation>
        <location evidence="2">Cell membrane</location>
        <topology evidence="2">Multi-pass membrane protein</topology>
    </subcellularLocation>
</comment>
<evidence type="ECO:0000313" key="17">
    <source>
        <dbReference type="EMBL" id="OZS78083.1"/>
    </source>
</evidence>
<dbReference type="InterPro" id="IPR003594">
    <property type="entry name" value="HATPase_dom"/>
</dbReference>
<comment type="catalytic activity">
    <reaction evidence="1">
        <text>ATP + protein L-histidine = ADP + protein N-phospho-L-histidine.</text>
        <dbReference type="EC" id="2.7.13.3"/>
    </reaction>
</comment>
<dbReference type="PANTHER" id="PTHR45528:SF1">
    <property type="entry name" value="SENSOR HISTIDINE KINASE CPXA"/>
    <property type="match status" value="1"/>
</dbReference>
<feature type="transmembrane region" description="Helical" evidence="14">
    <location>
        <begin position="6"/>
        <end position="27"/>
    </location>
</feature>
<keyword evidence="8" id="KW-0547">Nucleotide-binding</keyword>
<evidence type="ECO:0000256" key="4">
    <source>
        <dbReference type="ARBA" id="ARBA00022475"/>
    </source>
</evidence>
<dbReference type="Proteomes" id="UP000217065">
    <property type="component" value="Unassembled WGS sequence"/>
</dbReference>
<dbReference type="GO" id="GO:0005524">
    <property type="term" value="F:ATP binding"/>
    <property type="evidence" value="ECO:0007669"/>
    <property type="project" value="UniProtKB-KW"/>
</dbReference>
<reference evidence="17 18" key="1">
    <citation type="submission" date="2017-07" db="EMBL/GenBank/DDBJ databases">
        <title>Tetzosporium hominis gen.nov. sp.nov.</title>
        <authorList>
            <person name="Tetz G."/>
            <person name="Tetz V."/>
        </authorList>
    </citation>
    <scope>NUCLEOTIDE SEQUENCE [LARGE SCALE GENOMIC DNA]</scope>
    <source>
        <strain evidence="17 18">VT-49</strain>
    </source>
</reference>
<dbReference type="InterPro" id="IPR003661">
    <property type="entry name" value="HisK_dim/P_dom"/>
</dbReference>
<organism evidence="17 18">
    <name type="scientific">Tetzosporium hominis</name>
    <dbReference type="NCBI Taxonomy" id="2020506"/>
    <lineage>
        <taxon>Bacteria</taxon>
        <taxon>Bacillati</taxon>
        <taxon>Bacillota</taxon>
        <taxon>Bacilli</taxon>
        <taxon>Bacillales</taxon>
        <taxon>Caryophanaceae</taxon>
        <taxon>Tetzosporium</taxon>
    </lineage>
</organism>
<keyword evidence="12" id="KW-0902">Two-component regulatory system</keyword>